<reference evidence="1" key="1">
    <citation type="journal article" date="2021" name="IMA Fungus">
        <title>Genomic characterization of three marine fungi, including Emericellopsis atlantica sp. nov. with signatures of a generalist lifestyle and marine biomass degradation.</title>
        <authorList>
            <person name="Hagestad O.C."/>
            <person name="Hou L."/>
            <person name="Andersen J.H."/>
            <person name="Hansen E.H."/>
            <person name="Altermark B."/>
            <person name="Li C."/>
            <person name="Kuhnert E."/>
            <person name="Cox R.J."/>
            <person name="Crous P.W."/>
            <person name="Spatafora J.W."/>
            <person name="Lail K."/>
            <person name="Amirebrahimi M."/>
            <person name="Lipzen A."/>
            <person name="Pangilinan J."/>
            <person name="Andreopoulos W."/>
            <person name="Hayes R.D."/>
            <person name="Ng V."/>
            <person name="Grigoriev I.V."/>
            <person name="Jackson S.A."/>
            <person name="Sutton T.D.S."/>
            <person name="Dobson A.D.W."/>
            <person name="Rama T."/>
        </authorList>
    </citation>
    <scope>NUCLEOTIDE SEQUENCE</scope>
    <source>
        <strain evidence="1">TRa3180A</strain>
    </source>
</reference>
<name>A0A9P7Z501_9HELO</name>
<dbReference type="AlphaFoldDB" id="A0A9P7Z501"/>
<comment type="caution">
    <text evidence="1">The sequence shown here is derived from an EMBL/GenBank/DDBJ whole genome shotgun (WGS) entry which is preliminary data.</text>
</comment>
<dbReference type="Proteomes" id="UP000887226">
    <property type="component" value="Unassembled WGS sequence"/>
</dbReference>
<organism evidence="1 2">
    <name type="scientific">Calycina marina</name>
    <dbReference type="NCBI Taxonomy" id="1763456"/>
    <lineage>
        <taxon>Eukaryota</taxon>
        <taxon>Fungi</taxon>
        <taxon>Dikarya</taxon>
        <taxon>Ascomycota</taxon>
        <taxon>Pezizomycotina</taxon>
        <taxon>Leotiomycetes</taxon>
        <taxon>Helotiales</taxon>
        <taxon>Pezizellaceae</taxon>
        <taxon>Calycina</taxon>
    </lineage>
</organism>
<evidence type="ECO:0000313" key="2">
    <source>
        <dbReference type="Proteomes" id="UP000887226"/>
    </source>
</evidence>
<dbReference type="EMBL" id="MU253850">
    <property type="protein sequence ID" value="KAG9245376.1"/>
    <property type="molecule type" value="Genomic_DNA"/>
</dbReference>
<evidence type="ECO:0000313" key="1">
    <source>
        <dbReference type="EMBL" id="KAG9245376.1"/>
    </source>
</evidence>
<keyword evidence="2" id="KW-1185">Reference proteome</keyword>
<proteinExistence type="predicted"/>
<sequence>MDIVSSLNHELEKSFAQGKRATVVTLDLIAIVESIGGSVESTPEALQVLATNQRSWLLILDNADNPDFDYQVYFPPGNYGAVFMTSRVAERRLYSPDAFQALECLEEQYLKELLLKAAELAPGYGRFMIPPIPPQRSSQPPWIVYACPNKGWSVHQSRPLLAPPIS</sequence>
<gene>
    <name evidence="1" type="ORF">BJ878DRAFT_541343</name>
</gene>
<protein>
    <submittedName>
        <fullName evidence="1">Uncharacterized protein</fullName>
    </submittedName>
</protein>
<dbReference type="OrthoDB" id="1658288at2759"/>
<accession>A0A9P7Z501</accession>